<dbReference type="Pfam" id="PF07993">
    <property type="entry name" value="NAD_binding_4"/>
    <property type="match status" value="1"/>
</dbReference>
<gene>
    <name evidence="4" type="ORF">CBER1_08717</name>
</gene>
<dbReference type="InterPro" id="IPR013120">
    <property type="entry name" value="FAR_NAD-bd"/>
</dbReference>
<accession>A0A2S6CAC4</accession>
<keyword evidence="2" id="KW-0597">Phosphoprotein</keyword>
<dbReference type="PROSITE" id="PS50075">
    <property type="entry name" value="CARRIER"/>
    <property type="match status" value="1"/>
</dbReference>
<evidence type="ECO:0000313" key="5">
    <source>
        <dbReference type="Proteomes" id="UP000237631"/>
    </source>
</evidence>
<dbReference type="AlphaFoldDB" id="A0A2S6CAC4"/>
<dbReference type="InterPro" id="IPR009081">
    <property type="entry name" value="PP-bd_ACP"/>
</dbReference>
<name>A0A2S6CAC4_9PEZI</name>
<dbReference type="Gene3D" id="3.40.50.720">
    <property type="entry name" value="NAD(P)-binding Rossmann-like Domain"/>
    <property type="match status" value="2"/>
</dbReference>
<dbReference type="EMBL" id="PNEN01000514">
    <property type="protein sequence ID" value="PPJ56691.1"/>
    <property type="molecule type" value="Genomic_DNA"/>
</dbReference>
<proteinExistence type="predicted"/>
<dbReference type="STRING" id="357750.A0A2S6CAC4"/>
<sequence length="976" mass="107889">MDPKPVNVGIIGCGEAAQVIHIPLLNQLYGKFTITYLCSSSADALSFCSQRVLNHVPRCTSDPKVLCASSEVDVVFVLSSDEQHPKDVMLGLAHDKHVFVEKPLALSVLDTNAIIQAEKKSKGRVFVGYMRRYAAGFAEIQEEIAKLGPVKYARVRDIIGPNELFVEQSSAFPRRFHDYPPEETEKRALMLREVMHQALEVECKVVASPDQIIQYQNLAGLGSHDLSAMREILGEPIAVTGASLGNEFWNVLFEFPGFTVSYESGFLHVPVFDAHIEIYRADKILRRHVRKTYEDPFVFELKELYIMITEDKAPKTSTQDAAKDIEVWQMIIRAAAKDRSFQVKVNGQKVELGDIESKLARHPDVSHCAVLYPVKGPYAKRLVAITQAKRATAPASRHARAANKSTSALTLQVVTEYLQDLVPSFMLPSVLIGIETMPFTPTMKIDRTRLKKCLSEDDILVGSLERVTHVSTALSGTRLLPTEKSAMKVSDLIADVVAAPRSTIWKSISGHDNRLTDIGIDSAQTMRLAALIRKQFGHEILFEALSQPGMTVRKLAALLESDKQGLEAGMARCDVHNKVDSLKERVALHTKAVLSAGRGQKTCSRHVFLTGGTGYFGVQILSKLLLSSNIASVTVLVRSSSRVQALERVRAALVAAQAESSRRTELHAWPGDLSKPRLGLFDADWMRLSRGHNSADADGPRIDTIIHCGAVVNWTQSYSDLKAPNVNSTEELLKLVGARSQLRRFVFVSGGRYPSPAQDVEEDLEALYTDAAEDNGYAQSKFVAERLVHNARSALLDKSISVVCPAYLIGGRQHGLANQDDYLWRVVWATLRIGAFNADERDQWLFVAQSDAVAERIVALTLLDFKSSSSTTLNVLDGLSVGKFWSIVSEALAIPLIEVTGDVWLQKVKLDMDKTSDHLLWPLASSLESGRGLLTRQRCCTRDTGAETDPKDIEMAVRANMEHLHKAGFFTGMKPE</sequence>
<dbReference type="OrthoDB" id="416786at2759"/>
<dbReference type="InterPro" id="IPR036291">
    <property type="entry name" value="NAD(P)-bd_dom_sf"/>
</dbReference>
<evidence type="ECO:0000256" key="2">
    <source>
        <dbReference type="ARBA" id="ARBA00022553"/>
    </source>
</evidence>
<evidence type="ECO:0000313" key="4">
    <source>
        <dbReference type="EMBL" id="PPJ56691.1"/>
    </source>
</evidence>
<dbReference type="Pfam" id="PF00550">
    <property type="entry name" value="PP-binding"/>
    <property type="match status" value="1"/>
</dbReference>
<dbReference type="SUPFAM" id="SSF51735">
    <property type="entry name" value="NAD(P)-binding Rossmann-fold domains"/>
    <property type="match status" value="2"/>
</dbReference>
<dbReference type="Pfam" id="PF01408">
    <property type="entry name" value="GFO_IDH_MocA"/>
    <property type="match status" value="1"/>
</dbReference>
<comment type="caution">
    <text evidence="4">The sequence shown here is derived from an EMBL/GenBank/DDBJ whole genome shotgun (WGS) entry which is preliminary data.</text>
</comment>
<dbReference type="Gene3D" id="3.30.360.10">
    <property type="entry name" value="Dihydrodipicolinate Reductase, domain 2"/>
    <property type="match status" value="1"/>
</dbReference>
<evidence type="ECO:0000259" key="3">
    <source>
        <dbReference type="PROSITE" id="PS50075"/>
    </source>
</evidence>
<reference evidence="5" key="1">
    <citation type="journal article" date="2017" name="bioRxiv">
        <title>Conservation of a gene cluster reveals novel cercosporin biosynthetic mechanisms and extends production to the genus Colletotrichum.</title>
        <authorList>
            <person name="de Jonge R."/>
            <person name="Ebert M.K."/>
            <person name="Huitt-Roehl C.R."/>
            <person name="Pal P."/>
            <person name="Suttle J.C."/>
            <person name="Spanner R.E."/>
            <person name="Neubauer J.D."/>
            <person name="Jurick W.M.II."/>
            <person name="Stott K.A."/>
            <person name="Secor G.A."/>
            <person name="Thomma B.P.H.J."/>
            <person name="Van de Peer Y."/>
            <person name="Townsend C.A."/>
            <person name="Bolton M.D."/>
        </authorList>
    </citation>
    <scope>NUCLEOTIDE SEQUENCE [LARGE SCALE GENOMIC DNA]</scope>
    <source>
        <strain evidence="5">CBS538.71</strain>
    </source>
</reference>
<dbReference type="PANTHER" id="PTHR44845">
    <property type="entry name" value="CARRIER DOMAIN-CONTAINING PROTEIN"/>
    <property type="match status" value="1"/>
</dbReference>
<dbReference type="GO" id="GO:0000166">
    <property type="term" value="F:nucleotide binding"/>
    <property type="evidence" value="ECO:0007669"/>
    <property type="project" value="InterPro"/>
</dbReference>
<keyword evidence="1" id="KW-0596">Phosphopantetheine</keyword>
<keyword evidence="5" id="KW-1185">Reference proteome</keyword>
<dbReference type="Gene3D" id="1.10.1200.10">
    <property type="entry name" value="ACP-like"/>
    <property type="match status" value="1"/>
</dbReference>
<dbReference type="InterPro" id="IPR000683">
    <property type="entry name" value="Gfo/Idh/MocA-like_OxRdtase_N"/>
</dbReference>
<dbReference type="SUPFAM" id="SSF56801">
    <property type="entry name" value="Acetyl-CoA synthetase-like"/>
    <property type="match status" value="1"/>
</dbReference>
<dbReference type="Gene3D" id="3.30.300.30">
    <property type="match status" value="1"/>
</dbReference>
<protein>
    <recommendedName>
        <fullName evidence="3">Carrier domain-containing protein</fullName>
    </recommendedName>
</protein>
<organism evidence="4 5">
    <name type="scientific">Cercospora berteroae</name>
    <dbReference type="NCBI Taxonomy" id="357750"/>
    <lineage>
        <taxon>Eukaryota</taxon>
        <taxon>Fungi</taxon>
        <taxon>Dikarya</taxon>
        <taxon>Ascomycota</taxon>
        <taxon>Pezizomycotina</taxon>
        <taxon>Dothideomycetes</taxon>
        <taxon>Dothideomycetidae</taxon>
        <taxon>Mycosphaerellales</taxon>
        <taxon>Mycosphaerellaceae</taxon>
        <taxon>Cercospora</taxon>
    </lineage>
</organism>
<dbReference type="Proteomes" id="UP000237631">
    <property type="component" value="Unassembled WGS sequence"/>
</dbReference>
<dbReference type="SUPFAM" id="SSF47336">
    <property type="entry name" value="ACP-like"/>
    <property type="match status" value="1"/>
</dbReference>
<evidence type="ECO:0000256" key="1">
    <source>
        <dbReference type="ARBA" id="ARBA00022450"/>
    </source>
</evidence>
<dbReference type="InterPro" id="IPR036736">
    <property type="entry name" value="ACP-like_sf"/>
</dbReference>
<dbReference type="InterPro" id="IPR045851">
    <property type="entry name" value="AMP-bd_C_sf"/>
</dbReference>
<dbReference type="PANTHER" id="PTHR44845:SF4">
    <property type="entry name" value="NONRIBOSOMAL PEPTIDE SYNTHASE INPA"/>
    <property type="match status" value="1"/>
</dbReference>
<feature type="domain" description="Carrier" evidence="3">
    <location>
        <begin position="483"/>
        <end position="563"/>
    </location>
</feature>